<protein>
    <submittedName>
        <fullName evidence="2">Uncharacterized protein</fullName>
    </submittedName>
</protein>
<name>A0A6C0DN92_9ZZZZ</name>
<keyword evidence="1" id="KW-0472">Membrane</keyword>
<keyword evidence="1" id="KW-1133">Transmembrane helix</keyword>
<dbReference type="AlphaFoldDB" id="A0A6C0DN92"/>
<dbReference type="EMBL" id="MN739645">
    <property type="protein sequence ID" value="QHT17802.1"/>
    <property type="molecule type" value="Genomic_DNA"/>
</dbReference>
<sequence>MIYYFLFLILILILFTLIILYSITYKVDYYNKLETGCN</sequence>
<organism evidence="2">
    <name type="scientific">viral metagenome</name>
    <dbReference type="NCBI Taxonomy" id="1070528"/>
    <lineage>
        <taxon>unclassified sequences</taxon>
        <taxon>metagenomes</taxon>
        <taxon>organismal metagenomes</taxon>
    </lineage>
</organism>
<reference evidence="2" key="1">
    <citation type="journal article" date="2020" name="Nature">
        <title>Giant virus diversity and host interactions through global metagenomics.</title>
        <authorList>
            <person name="Schulz F."/>
            <person name="Roux S."/>
            <person name="Paez-Espino D."/>
            <person name="Jungbluth S."/>
            <person name="Walsh D.A."/>
            <person name="Denef V.J."/>
            <person name="McMahon K.D."/>
            <person name="Konstantinidis K.T."/>
            <person name="Eloe-Fadrosh E.A."/>
            <person name="Kyrpides N.C."/>
            <person name="Woyke T."/>
        </authorList>
    </citation>
    <scope>NUCLEOTIDE SEQUENCE</scope>
    <source>
        <strain evidence="2">GVMAG-M-3300023174-30</strain>
    </source>
</reference>
<evidence type="ECO:0000256" key="1">
    <source>
        <dbReference type="SAM" id="Phobius"/>
    </source>
</evidence>
<evidence type="ECO:0000313" key="2">
    <source>
        <dbReference type="EMBL" id="QHT17802.1"/>
    </source>
</evidence>
<feature type="transmembrane region" description="Helical" evidence="1">
    <location>
        <begin position="6"/>
        <end position="23"/>
    </location>
</feature>
<keyword evidence="1" id="KW-0812">Transmembrane</keyword>
<accession>A0A6C0DN92</accession>
<proteinExistence type="predicted"/>